<dbReference type="AlphaFoldDB" id="A0A239UHP1"/>
<evidence type="ECO:0000313" key="1">
    <source>
        <dbReference type="EMBL" id="GEP85449.1"/>
    </source>
</evidence>
<organism evidence="1 2">
    <name type="scientific">Staphylococcus piscifermentans</name>
    <dbReference type="NCBI Taxonomy" id="70258"/>
    <lineage>
        <taxon>Bacteria</taxon>
        <taxon>Bacillati</taxon>
        <taxon>Bacillota</taxon>
        <taxon>Bacilli</taxon>
        <taxon>Bacillales</taxon>
        <taxon>Staphylococcaceae</taxon>
        <taxon>Staphylococcus</taxon>
    </lineage>
</organism>
<name>A0A239UHP1_9STAP</name>
<dbReference type="OrthoDB" id="2403609at2"/>
<protein>
    <submittedName>
        <fullName evidence="1">Uncharacterized protein</fullName>
    </submittedName>
</protein>
<sequence length="71" mass="8325">MIIKNKTYTTLGIVFMVLCLASFATMHNVWMIIPGFVCGVLFLAFGLHFKDKKEIQKDKLRKRELQSEYRI</sequence>
<gene>
    <name evidence="1" type="ORF">SPI02_20340</name>
</gene>
<accession>A0A239UHP1</accession>
<evidence type="ECO:0000313" key="2">
    <source>
        <dbReference type="Proteomes" id="UP000321736"/>
    </source>
</evidence>
<dbReference type="RefSeq" id="WP_095106987.1">
    <property type="nucleotide sequence ID" value="NZ_BKAR01000030.1"/>
</dbReference>
<proteinExistence type="predicted"/>
<keyword evidence="2" id="KW-1185">Reference proteome</keyword>
<dbReference type="EMBL" id="BKAR01000030">
    <property type="protein sequence ID" value="GEP85449.1"/>
    <property type="molecule type" value="Genomic_DNA"/>
</dbReference>
<comment type="caution">
    <text evidence="1">The sequence shown here is derived from an EMBL/GenBank/DDBJ whole genome shotgun (WGS) entry which is preliminary data.</text>
</comment>
<reference evidence="1 2" key="1">
    <citation type="submission" date="2019-07" db="EMBL/GenBank/DDBJ databases">
        <title>Whole genome shotgun sequence of Staphylococcus piscifermentans NBRC 109625.</title>
        <authorList>
            <person name="Hosoyama A."/>
            <person name="Uohara A."/>
            <person name="Ohji S."/>
            <person name="Ichikawa N."/>
        </authorList>
    </citation>
    <scope>NUCLEOTIDE SEQUENCE [LARGE SCALE GENOMIC DNA]</scope>
    <source>
        <strain evidence="1 2">NBRC 109625</strain>
    </source>
</reference>
<dbReference type="Proteomes" id="UP000321736">
    <property type="component" value="Unassembled WGS sequence"/>
</dbReference>